<protein>
    <recommendedName>
        <fullName evidence="1">Core domain-containing protein</fullName>
    </recommendedName>
</protein>
<dbReference type="InterPro" id="IPR000361">
    <property type="entry name" value="ATAP_core_dom"/>
</dbReference>
<dbReference type="InterPro" id="IPR016092">
    <property type="entry name" value="ATAP"/>
</dbReference>
<proteinExistence type="predicted"/>
<sequence>MEQPKAQSGKVVTITAPAAEKIKEFMAEEDGNPQYLRIYVQGGGCSGLSYGMGFEKEAEEDDRVIEENGVKVLVDSMSIDHLNGANVDYIESLMGSGFKINNPNVTKSCSCGSSFSTE</sequence>
<organism evidence="2 3">
    <name type="scientific">Candidatus Nitrosopelagicus brevis</name>
    <dbReference type="NCBI Taxonomy" id="1410606"/>
    <lineage>
        <taxon>Archaea</taxon>
        <taxon>Nitrososphaerota</taxon>
    </lineage>
</organism>
<comment type="caution">
    <text evidence="2">The sequence shown here is derived from an EMBL/GenBank/DDBJ whole genome shotgun (WGS) entry which is preliminary data.</text>
</comment>
<dbReference type="NCBIfam" id="NF010147">
    <property type="entry name" value="PRK13623.1"/>
    <property type="match status" value="1"/>
</dbReference>
<dbReference type="SUPFAM" id="SSF89360">
    <property type="entry name" value="HesB-like domain"/>
    <property type="match status" value="1"/>
</dbReference>
<dbReference type="InterPro" id="IPR017870">
    <property type="entry name" value="FeS_cluster_insertion_CS"/>
</dbReference>
<dbReference type="GO" id="GO:0051537">
    <property type="term" value="F:2 iron, 2 sulfur cluster binding"/>
    <property type="evidence" value="ECO:0007669"/>
    <property type="project" value="TreeGrafter"/>
</dbReference>
<evidence type="ECO:0000259" key="1">
    <source>
        <dbReference type="Pfam" id="PF01521"/>
    </source>
</evidence>
<dbReference type="Gene3D" id="2.60.300.12">
    <property type="entry name" value="HesB-like domain"/>
    <property type="match status" value="1"/>
</dbReference>
<feature type="domain" description="Core" evidence="1">
    <location>
        <begin position="12"/>
        <end position="112"/>
    </location>
</feature>
<evidence type="ECO:0000313" key="2">
    <source>
        <dbReference type="EMBL" id="PTL88499.1"/>
    </source>
</evidence>
<dbReference type="GO" id="GO:0016226">
    <property type="term" value="P:iron-sulfur cluster assembly"/>
    <property type="evidence" value="ECO:0007669"/>
    <property type="project" value="InterPro"/>
</dbReference>
<gene>
    <name evidence="2" type="ORF">A7X95_03120</name>
</gene>
<reference evidence="3" key="1">
    <citation type="submission" date="2016-05" db="EMBL/GenBank/DDBJ databases">
        <authorList>
            <person name="Dupont C."/>
            <person name="Santoro A."/>
        </authorList>
    </citation>
    <scope>NUCLEOTIDE SEQUENCE [LARGE SCALE GENOMIC DNA]</scope>
    <source>
        <strain evidence="3">U25</strain>
    </source>
</reference>
<dbReference type="PROSITE" id="PS01152">
    <property type="entry name" value="HESB"/>
    <property type="match status" value="1"/>
</dbReference>
<name>A0A2R6TCW2_9ARCH</name>
<accession>A0A2R6TCW2</accession>
<dbReference type="InterPro" id="IPR035903">
    <property type="entry name" value="HesB-like_dom_sf"/>
</dbReference>
<dbReference type="NCBIfam" id="TIGR00049">
    <property type="entry name" value="iron-sulfur cluster assembly accessory protein"/>
    <property type="match status" value="1"/>
</dbReference>
<dbReference type="FunFam" id="2.60.300.12:FF:000013">
    <property type="entry name" value="Iron-sulfur assembly protein 2"/>
    <property type="match status" value="1"/>
</dbReference>
<dbReference type="PANTHER" id="PTHR43011:SF1">
    <property type="entry name" value="IRON-SULFUR CLUSTER ASSEMBLY 2 HOMOLOG, MITOCHONDRIAL"/>
    <property type="match status" value="1"/>
</dbReference>
<evidence type="ECO:0000313" key="3">
    <source>
        <dbReference type="Proteomes" id="UP000241022"/>
    </source>
</evidence>
<dbReference type="AlphaFoldDB" id="A0A2R6TCW2"/>
<keyword evidence="3" id="KW-1185">Reference proteome</keyword>
<dbReference type="GO" id="GO:0051539">
    <property type="term" value="F:4 iron, 4 sulfur cluster binding"/>
    <property type="evidence" value="ECO:0007669"/>
    <property type="project" value="TreeGrafter"/>
</dbReference>
<dbReference type="RefSeq" id="WP_048106970.1">
    <property type="nucleotide sequence ID" value="NZ_CP007026.1"/>
</dbReference>
<dbReference type="GeneID" id="70721057"/>
<dbReference type="Proteomes" id="UP000241022">
    <property type="component" value="Unassembled WGS sequence"/>
</dbReference>
<dbReference type="Pfam" id="PF01521">
    <property type="entry name" value="Fe-S_biosyn"/>
    <property type="match status" value="1"/>
</dbReference>
<dbReference type="GO" id="GO:0005506">
    <property type="term" value="F:iron ion binding"/>
    <property type="evidence" value="ECO:0007669"/>
    <property type="project" value="TreeGrafter"/>
</dbReference>
<dbReference type="PANTHER" id="PTHR43011">
    <property type="entry name" value="IRON-SULFUR CLUSTER ASSEMBLY 2 HOMOLOG, MITOCHONDRIAL"/>
    <property type="match status" value="1"/>
</dbReference>
<dbReference type="EMBL" id="LXWN01000001">
    <property type="protein sequence ID" value="PTL88499.1"/>
    <property type="molecule type" value="Genomic_DNA"/>
</dbReference>
<reference evidence="2 3" key="2">
    <citation type="submission" date="2018-04" db="EMBL/GenBank/DDBJ databases">
        <title>Transcriptomics of ammonia oxidizing archaea.</title>
        <authorList>
            <person name="Carini P."/>
        </authorList>
    </citation>
    <scope>NUCLEOTIDE SEQUENCE [LARGE SCALE GENOMIC DNA]</scope>
    <source>
        <strain evidence="2 3">U25</strain>
    </source>
</reference>